<feature type="compositionally biased region" description="Basic and acidic residues" evidence="6">
    <location>
        <begin position="671"/>
        <end position="705"/>
    </location>
</feature>
<feature type="compositionally biased region" description="Acidic residues" evidence="6">
    <location>
        <begin position="118"/>
        <end position="133"/>
    </location>
</feature>
<feature type="compositionally biased region" description="Acidic residues" evidence="6">
    <location>
        <begin position="706"/>
        <end position="716"/>
    </location>
</feature>
<dbReference type="GO" id="GO:0005886">
    <property type="term" value="C:plasma membrane"/>
    <property type="evidence" value="ECO:0007669"/>
    <property type="project" value="TreeGrafter"/>
</dbReference>
<comment type="subcellular location">
    <subcellularLocation>
        <location evidence="1">Membrane</location>
        <topology evidence="1">Multi-pass membrane protein</topology>
    </subcellularLocation>
</comment>
<name>A0A397IZF9_9GLOM</name>
<evidence type="ECO:0000256" key="3">
    <source>
        <dbReference type="ARBA" id="ARBA00022737"/>
    </source>
</evidence>
<evidence type="ECO:0000256" key="4">
    <source>
        <dbReference type="ARBA" id="ARBA00022989"/>
    </source>
</evidence>
<keyword evidence="3" id="KW-0677">Repeat</keyword>
<dbReference type="EMBL" id="PQFF01000158">
    <property type="protein sequence ID" value="RHZ78060.1"/>
    <property type="molecule type" value="Genomic_DNA"/>
</dbReference>
<proteinExistence type="predicted"/>
<keyword evidence="4 7" id="KW-1133">Transmembrane helix</keyword>
<sequence>MSKEYNSSSYKEYDKDSSGKSITIRTEKESLFFSSCIAISPDGKKIVTFSPETRKFNLYDTDDLSSGKSIPAPKSVVDDKHLFWFIAISNFVDDDRNERFIALSCFDKMRHVNKDNSSDDENDEKSDDKENDLELGNKVNNQNINKNDLESGSTWVISTTDENKNYTSSIGGVIRFLDNDDSSLENKTVIIIVNASGIYKETIKRKQRFFSRSSKIKQFKLPEQLATHLSPHDWQNSLELLCTSIIKNYFMVHSFENRQEIIEMYSLITGDLEMLFKRHESSVVPNIIRGSPIFAISQNEKILAFCRGTTNITLYFVENGLEITTKQLDNQRGSYKIVAINFIDDDSKLLIFLEEKDQISKHHQIFVVWDLFTTFKNSIRQIDCFETLKMDVNHGLINSSGKMFAVRDNGDIFSVLDHKDVASIRNPMTPSEKKMTKIDITRDNSDHLIYNVDGERSDTSKLIINNVEPWHPNENYFRISVYLDSAKRTQLIVSQNTIQVWKYRNDKRDRVLECIWAWNRPMNVHELIIGEREFVLKVSIPSVKCPTALESVTIHWPNNLNVLRGACRSLYVLGKMKHNVKGHENVNQIKYLVECTQTLVRKYITKYSIFRLTCIKYPIMKYLIKSYQESLIIHILNKKINGKNSNIYIPRLYEKADQDKKKSDQNNNKLTKSDQDNKDDPTFHYLDNKLSKSDQDNKDNKKSDQDDNELIDQDNEDNNRSIKSDLNYAILCIKKRGDFKVIIKHLIDYYADNAKEYNNHGWMCTVSKAIPLLYDKKLGEFVHYLFKKPGIIEAYTPPLHIDPYDQMKGNDTAVIHSLDEKPRLALKFHNTFKSLFPKIETSDNNRKVYIVPLHDFTVCKDPEVQNENYSRYFQILFTLFRISLWPRWEVIDDSEKMREFVHYLFKKPGIIEAYTPPLHIDPYDQMKGNDTAVIHSLDEKPRLALKFHNTFKSLFPKIETSDNNRKVYIVPLHDFTVCKDPEVQNENYSRYFQILFTLFRISLWPRWEVIDDSEKMSPFLRVIREEKSYEIYQSPIIMAVLDFKWPAARRYFLRHIIMYMLYILGFVLSIGAHDSKQTDYLFKIESKTILKISLFVYFYTGWHLIATEIVQLKREGSKRYISIYNMFDLGSVLLPLACNIVMALDYHGMIILQNSAFNSVLATTALVTWLELLFLSRYLEVPGRFIDIIKSILITVLPFLGVMFIVVLAFGHAMFILLNYADELQIPTYKIRDSSDPNLYTNITIYQNIDKSSRLDNYYSHFASSIEAVFFWTNGRWEQLNQWNSYAVDVISILGSIILVLIFQNMLIAFMNDAFDKANKKSLIAVYRRRAKIIAEYEVSVKPFGSRRGPQYIYYIPDPDMIDTWLKKDEKQILRHMGESEEFDYNYDDDDDDDDGDDDDDNNDNNNDNQDNSSYSKKYRHEDPSSTMDSDSDSIEPITTEYKGTINKISFIDEEIFSSKVLASKLNRKSNFKLAKNNKSSNEDPSPTKMLMINQCKKDLKTWRQDLID</sequence>
<feature type="domain" description="Ion transport" evidence="8">
    <location>
        <begin position="1060"/>
        <end position="1321"/>
    </location>
</feature>
<dbReference type="GO" id="GO:0005216">
    <property type="term" value="F:monoatomic ion channel activity"/>
    <property type="evidence" value="ECO:0007669"/>
    <property type="project" value="InterPro"/>
</dbReference>
<keyword evidence="5 7" id="KW-0472">Membrane</keyword>
<dbReference type="Proteomes" id="UP000266861">
    <property type="component" value="Unassembled WGS sequence"/>
</dbReference>
<comment type="caution">
    <text evidence="9">The sequence shown here is derived from an EMBL/GenBank/DDBJ whole genome shotgun (WGS) entry which is preliminary data.</text>
</comment>
<feature type="region of interest" description="Disordered" evidence="6">
    <location>
        <begin position="114"/>
        <end position="144"/>
    </location>
</feature>
<evidence type="ECO:0000256" key="1">
    <source>
        <dbReference type="ARBA" id="ARBA00004141"/>
    </source>
</evidence>
<dbReference type="Pfam" id="PF00520">
    <property type="entry name" value="Ion_trans"/>
    <property type="match status" value="1"/>
</dbReference>
<gene>
    <name evidence="9" type="ORF">Glove_168g167</name>
</gene>
<dbReference type="SUPFAM" id="SSF50998">
    <property type="entry name" value="Quinoprotein alcohol dehydrogenase-like"/>
    <property type="match status" value="1"/>
</dbReference>
<dbReference type="GO" id="GO:0098703">
    <property type="term" value="P:calcium ion import across plasma membrane"/>
    <property type="evidence" value="ECO:0007669"/>
    <property type="project" value="TreeGrafter"/>
</dbReference>
<feature type="region of interest" description="Disordered" evidence="6">
    <location>
        <begin position="1383"/>
        <end position="1436"/>
    </location>
</feature>
<evidence type="ECO:0000256" key="5">
    <source>
        <dbReference type="ARBA" id="ARBA00023136"/>
    </source>
</evidence>
<evidence type="ECO:0000313" key="10">
    <source>
        <dbReference type="Proteomes" id="UP000266861"/>
    </source>
</evidence>
<dbReference type="STRING" id="1348612.A0A397IZF9"/>
<organism evidence="9 10">
    <name type="scientific">Diversispora epigaea</name>
    <dbReference type="NCBI Taxonomy" id="1348612"/>
    <lineage>
        <taxon>Eukaryota</taxon>
        <taxon>Fungi</taxon>
        <taxon>Fungi incertae sedis</taxon>
        <taxon>Mucoromycota</taxon>
        <taxon>Glomeromycotina</taxon>
        <taxon>Glomeromycetes</taxon>
        <taxon>Diversisporales</taxon>
        <taxon>Diversisporaceae</taxon>
        <taxon>Diversispora</taxon>
    </lineage>
</organism>
<keyword evidence="2 7" id="KW-0812">Transmembrane</keyword>
<dbReference type="InterPro" id="IPR011047">
    <property type="entry name" value="Quinoprotein_ADH-like_sf"/>
</dbReference>
<feature type="compositionally biased region" description="Acidic residues" evidence="6">
    <location>
        <begin position="1383"/>
        <end position="1403"/>
    </location>
</feature>
<feature type="transmembrane region" description="Helical" evidence="7">
    <location>
        <begin position="1051"/>
        <end position="1072"/>
    </location>
</feature>
<dbReference type="PANTHER" id="PTHR10582">
    <property type="entry name" value="TRANSIENT RECEPTOR POTENTIAL ION CHANNEL PROTEIN"/>
    <property type="match status" value="1"/>
</dbReference>
<feature type="transmembrane region" description="Helical" evidence="7">
    <location>
        <begin position="1191"/>
        <end position="1218"/>
    </location>
</feature>
<evidence type="ECO:0000313" key="9">
    <source>
        <dbReference type="EMBL" id="RHZ78060.1"/>
    </source>
</evidence>
<feature type="region of interest" description="Disordered" evidence="6">
    <location>
        <begin position="658"/>
        <end position="718"/>
    </location>
</feature>
<evidence type="ECO:0000256" key="6">
    <source>
        <dbReference type="SAM" id="MobiDB-lite"/>
    </source>
</evidence>
<accession>A0A397IZF9</accession>
<reference evidence="9 10" key="1">
    <citation type="submission" date="2018-08" db="EMBL/GenBank/DDBJ databases">
        <title>Genome and evolution of the arbuscular mycorrhizal fungus Diversispora epigaea (formerly Glomus versiforme) and its bacterial endosymbionts.</title>
        <authorList>
            <person name="Sun X."/>
            <person name="Fei Z."/>
            <person name="Harrison M."/>
        </authorList>
    </citation>
    <scope>NUCLEOTIDE SEQUENCE [LARGE SCALE GENOMIC DNA]</scope>
    <source>
        <strain evidence="9 10">IT104</strain>
    </source>
</reference>
<protein>
    <recommendedName>
        <fullName evidence="8">Ion transport domain-containing protein</fullName>
    </recommendedName>
</protein>
<dbReference type="InterPro" id="IPR005821">
    <property type="entry name" value="Ion_trans_dom"/>
</dbReference>
<evidence type="ECO:0000256" key="2">
    <source>
        <dbReference type="ARBA" id="ARBA00022692"/>
    </source>
</evidence>
<dbReference type="InterPro" id="IPR024862">
    <property type="entry name" value="TRPV"/>
</dbReference>
<dbReference type="PANTHER" id="PTHR10582:SF2">
    <property type="entry name" value="INACTIVE"/>
    <property type="match status" value="1"/>
</dbReference>
<evidence type="ECO:0000259" key="8">
    <source>
        <dbReference type="Pfam" id="PF00520"/>
    </source>
</evidence>
<feature type="transmembrane region" description="Helical" evidence="7">
    <location>
        <begin position="1122"/>
        <end position="1144"/>
    </location>
</feature>
<keyword evidence="10" id="KW-1185">Reference proteome</keyword>
<feature type="transmembrane region" description="Helical" evidence="7">
    <location>
        <begin position="1290"/>
        <end position="1311"/>
    </location>
</feature>
<feature type="transmembrane region" description="Helical" evidence="7">
    <location>
        <begin position="1156"/>
        <end position="1179"/>
    </location>
</feature>
<dbReference type="OrthoDB" id="2352140at2759"/>
<evidence type="ECO:0000256" key="7">
    <source>
        <dbReference type="SAM" id="Phobius"/>
    </source>
</evidence>